<dbReference type="PANTHER" id="PTHR33169:SF14">
    <property type="entry name" value="TRANSCRIPTIONAL REGULATOR RV3488"/>
    <property type="match status" value="1"/>
</dbReference>
<dbReference type="PANTHER" id="PTHR33169">
    <property type="entry name" value="PADR-FAMILY TRANSCRIPTIONAL REGULATOR"/>
    <property type="match status" value="1"/>
</dbReference>
<accession>A0A1B1N1E6</accession>
<name>A0A1B1N1E6_9BACL</name>
<dbReference type="STRING" id="1462996.AWM70_11980"/>
<evidence type="ECO:0000259" key="1">
    <source>
        <dbReference type="Pfam" id="PF03551"/>
    </source>
</evidence>
<dbReference type="InterPro" id="IPR036390">
    <property type="entry name" value="WH_DNA-bd_sf"/>
</dbReference>
<protein>
    <recommendedName>
        <fullName evidence="1">Transcription regulator PadR N-terminal domain-containing protein</fullName>
    </recommendedName>
</protein>
<evidence type="ECO:0000313" key="2">
    <source>
        <dbReference type="EMBL" id="ANS75229.1"/>
    </source>
</evidence>
<dbReference type="SUPFAM" id="SSF46785">
    <property type="entry name" value="Winged helix' DNA-binding domain"/>
    <property type="match status" value="1"/>
</dbReference>
<dbReference type="AlphaFoldDB" id="A0A1B1N1E6"/>
<keyword evidence="3" id="KW-1185">Reference proteome</keyword>
<dbReference type="InterPro" id="IPR036388">
    <property type="entry name" value="WH-like_DNA-bd_sf"/>
</dbReference>
<reference evidence="2 3" key="1">
    <citation type="submission" date="2016-01" db="EMBL/GenBank/DDBJ databases">
        <title>Complete Genome Sequence of Paenibacillus yonginensis DCY84, a novel Plant Growth-Promoting Bacteria with Elicitation of Induced Systemic Resistance.</title>
        <authorList>
            <person name="Kim Y.J."/>
            <person name="Yang D.C."/>
            <person name="Sukweenadhi J."/>
        </authorList>
    </citation>
    <scope>NUCLEOTIDE SEQUENCE [LARGE SCALE GENOMIC DNA]</scope>
    <source>
        <strain evidence="2 3">DCY84</strain>
    </source>
</reference>
<dbReference type="EMBL" id="CP014167">
    <property type="protein sequence ID" value="ANS75229.1"/>
    <property type="molecule type" value="Genomic_DNA"/>
</dbReference>
<dbReference type="InterPro" id="IPR005149">
    <property type="entry name" value="Tscrpt_reg_PadR_N"/>
</dbReference>
<organism evidence="2 3">
    <name type="scientific">Paenibacillus yonginensis</name>
    <dbReference type="NCBI Taxonomy" id="1462996"/>
    <lineage>
        <taxon>Bacteria</taxon>
        <taxon>Bacillati</taxon>
        <taxon>Bacillota</taxon>
        <taxon>Bacilli</taxon>
        <taxon>Bacillales</taxon>
        <taxon>Paenibacillaceae</taxon>
        <taxon>Paenibacillus</taxon>
    </lineage>
</organism>
<feature type="domain" description="Transcription regulator PadR N-terminal" evidence="1">
    <location>
        <begin position="7"/>
        <end position="82"/>
    </location>
</feature>
<dbReference type="InterPro" id="IPR052509">
    <property type="entry name" value="Metal_resp_DNA-bind_regulator"/>
</dbReference>
<dbReference type="Pfam" id="PF03551">
    <property type="entry name" value="PadR"/>
    <property type="match status" value="1"/>
</dbReference>
<dbReference type="RefSeq" id="WP_169823432.1">
    <property type="nucleotide sequence ID" value="NZ_CP014167.1"/>
</dbReference>
<dbReference type="Proteomes" id="UP000092573">
    <property type="component" value="Chromosome"/>
</dbReference>
<sequence length="175" mass="20818">MSIQIAILGMLWDEVSHPYEIKKKIQRFDLDSVISISDGTLYYNFESLLKKGYIEEVEVVHSENRPDKTMYAITDKGRQGLKDEIYKNFKKNISVSSLYSSIPYLRLVEKERVVMLIEDIRQKIDQRIEFIERNKQNFPEMLKKPELQLLADYSQNGLENEKIYFERLLEIVKQM</sequence>
<dbReference type="KEGG" id="pyg:AWM70_11980"/>
<dbReference type="Gene3D" id="1.10.10.10">
    <property type="entry name" value="Winged helix-like DNA-binding domain superfamily/Winged helix DNA-binding domain"/>
    <property type="match status" value="1"/>
</dbReference>
<gene>
    <name evidence="2" type="ORF">AWM70_11980</name>
</gene>
<evidence type="ECO:0000313" key="3">
    <source>
        <dbReference type="Proteomes" id="UP000092573"/>
    </source>
</evidence>
<proteinExistence type="predicted"/>